<reference evidence="5" key="1">
    <citation type="journal article" date="2019" name="Int. J. Syst. Evol. Microbiol.">
        <title>The Global Catalogue of Microorganisms (GCM) 10K type strain sequencing project: providing services to taxonomists for standard genome sequencing and annotation.</title>
        <authorList>
            <consortium name="The Broad Institute Genomics Platform"/>
            <consortium name="The Broad Institute Genome Sequencing Center for Infectious Disease"/>
            <person name="Wu L."/>
            <person name="Ma J."/>
        </authorList>
    </citation>
    <scope>NUCLEOTIDE SEQUENCE [LARGE SCALE GENOMIC DNA]</scope>
    <source>
        <strain evidence="5">CCUG 43304</strain>
    </source>
</reference>
<dbReference type="PANTHER" id="PTHR31084:SF19">
    <property type="entry name" value="GLYCOSYL HYDROLASE FAMILY 95 N-TERMINAL DOMAIN-CONTAINING PROTEIN"/>
    <property type="match status" value="1"/>
</dbReference>
<organism evidence="4 5">
    <name type="scientific">Luethyella okanaganae</name>
    <dbReference type="NCBI Taxonomy" id="69372"/>
    <lineage>
        <taxon>Bacteria</taxon>
        <taxon>Bacillati</taxon>
        <taxon>Actinomycetota</taxon>
        <taxon>Actinomycetes</taxon>
        <taxon>Micrococcales</taxon>
        <taxon>Microbacteriaceae</taxon>
        <taxon>Luethyella</taxon>
    </lineage>
</organism>
<keyword evidence="5" id="KW-1185">Reference proteome</keyword>
<keyword evidence="4" id="KW-0378">Hydrolase</keyword>
<dbReference type="InterPro" id="IPR003961">
    <property type="entry name" value="FN3_dom"/>
</dbReference>
<dbReference type="InterPro" id="IPR027414">
    <property type="entry name" value="GH95_N_dom"/>
</dbReference>
<dbReference type="InterPro" id="IPR013780">
    <property type="entry name" value="Glyco_hydro_b"/>
</dbReference>
<gene>
    <name evidence="4" type="ORF">ACFQB0_02330</name>
</gene>
<dbReference type="SUPFAM" id="SSF48208">
    <property type="entry name" value="Six-hairpin glycosidases"/>
    <property type="match status" value="1"/>
</dbReference>
<keyword evidence="2" id="KW-0119">Carbohydrate metabolism</keyword>
<comment type="caution">
    <text evidence="4">The sequence shown here is derived from an EMBL/GenBank/DDBJ whole genome shotgun (WGS) entry which is preliminary data.</text>
</comment>
<dbReference type="PANTHER" id="PTHR31084">
    <property type="entry name" value="ALPHA-L-FUCOSIDASE 2"/>
    <property type="match status" value="1"/>
</dbReference>
<proteinExistence type="predicted"/>
<evidence type="ECO:0000313" key="4">
    <source>
        <dbReference type="EMBL" id="MFC6354951.1"/>
    </source>
</evidence>
<dbReference type="Proteomes" id="UP001596306">
    <property type="component" value="Unassembled WGS sequence"/>
</dbReference>
<dbReference type="NCBIfam" id="NF047446">
    <property type="entry name" value="barrel_OmpL47"/>
    <property type="match status" value="1"/>
</dbReference>
<feature type="domain" description="Fibronectin type-III" evidence="3">
    <location>
        <begin position="808"/>
        <end position="896"/>
    </location>
</feature>
<dbReference type="InterPro" id="IPR012341">
    <property type="entry name" value="6hp_glycosidase-like_sf"/>
</dbReference>
<name>A0ABW1VA86_9MICO</name>
<accession>A0ABW1VA86</accession>
<dbReference type="CDD" id="cd00063">
    <property type="entry name" value="FN3"/>
    <property type="match status" value="1"/>
</dbReference>
<dbReference type="Pfam" id="PF22124">
    <property type="entry name" value="Glyco_hydro_95_cat"/>
    <property type="match status" value="1"/>
</dbReference>
<dbReference type="Gene3D" id="2.70.98.50">
    <property type="entry name" value="putative glycoside hydrolase family protein from bacillus halodurans"/>
    <property type="match status" value="1"/>
</dbReference>
<dbReference type="InterPro" id="IPR008928">
    <property type="entry name" value="6-hairpin_glycosidase_sf"/>
</dbReference>
<evidence type="ECO:0000313" key="5">
    <source>
        <dbReference type="Proteomes" id="UP001596306"/>
    </source>
</evidence>
<evidence type="ECO:0000259" key="3">
    <source>
        <dbReference type="PROSITE" id="PS50853"/>
    </source>
</evidence>
<dbReference type="EMBL" id="JBHSTP010000001">
    <property type="protein sequence ID" value="MFC6354951.1"/>
    <property type="molecule type" value="Genomic_DNA"/>
</dbReference>
<keyword evidence="2" id="KW-0624">Polysaccharide degradation</keyword>
<dbReference type="InterPro" id="IPR013783">
    <property type="entry name" value="Ig-like_fold"/>
</dbReference>
<dbReference type="InterPro" id="IPR008979">
    <property type="entry name" value="Galactose-bd-like_sf"/>
</dbReference>
<dbReference type="InterPro" id="IPR054363">
    <property type="entry name" value="GH95_cat"/>
</dbReference>
<dbReference type="Pfam" id="PF14498">
    <property type="entry name" value="Glyco_hyd_65N_2"/>
    <property type="match status" value="2"/>
</dbReference>
<evidence type="ECO:0000256" key="1">
    <source>
        <dbReference type="ARBA" id="ARBA00023295"/>
    </source>
</evidence>
<dbReference type="Gene3D" id="2.60.40.1180">
    <property type="entry name" value="Golgi alpha-mannosidase II"/>
    <property type="match status" value="1"/>
</dbReference>
<dbReference type="SUPFAM" id="SSF49785">
    <property type="entry name" value="Galactose-binding domain-like"/>
    <property type="match status" value="2"/>
</dbReference>
<protein>
    <submittedName>
        <fullName evidence="4">Glycoside hydrolase N-terminal domain-containing protein</fullName>
    </submittedName>
</protein>
<dbReference type="Gene3D" id="2.60.40.10">
    <property type="entry name" value="Immunoglobulins"/>
    <property type="match status" value="1"/>
</dbReference>
<dbReference type="PROSITE" id="PS50853">
    <property type="entry name" value="FN3"/>
    <property type="match status" value="1"/>
</dbReference>
<keyword evidence="1" id="KW-0326">Glycosidase</keyword>
<dbReference type="InterPro" id="IPR058094">
    <property type="entry name" value="Ig-like_OmpL47-like"/>
</dbReference>
<sequence>MAEVSSDALRLWYDEPAPMSQTPQSLGKSDWTSQDLETSWEDWSLPLGNGHFGASVFGGVETERIQITENSFRNAYNSARVEPGTTGPQLFGDSGMNNFVETYIDFKHDASTSNYERDLDIATATSHVEYVRGDVTYEREYFASHPDNVLVMRFTASEPGALSFTLKPQTPYIKSFNKYPADKMAKTGTVTADGDTVTVGGRLSHYGIDYEGQYKVMPDGGTLSTATVDGRGELTVTGANSATVLLAVGTNYVLRPESFTASNAEKLAGNPHPHEKVSALIAAAAQRSVDDLRQRHLVDYQELFDRVRLDLGGSAPAVTTDELVKAYATSASASARAYLEELFFQHGRYLLISSSREGALPNNLQGIWNAYDSAPWGSGMWHNINQQMNSWPSFTTNLAETFLPYADFSTAYMDAARRGADSYIQAVNPAAKAPNGQNGWAVGTGVDPYWVMAPNPDSHSGPGTGGFTSLLFHDYMDYTQDLKFAEELGYPRLLEMARFLDKTLKDYDGTWLVEDSASPEQEHGGKYYQTVGAAFDQQMVHANLVALLEWAEKLGYKSAELDALAAKVDRLEPVIVGRSGQVKEFREEQTYGQIGEAQHRHISQLVGLHPGTTINDTTDAWMDAARVTLNGRGDGGTGWAKAAKINLWARAKDGDRAHALLKNLIGASTLPNLWATHPPFQIDANFGGTNGVAEMLLQSGAGYLEPLAALSKDWGTGSYEGLTARGGFVVGAEWADGKATSFTVDSKAGNSASVKYPGLAASAVSIVRISDGTAVSYSSEGRDVVTFDTQPGEQYRISGITPDVAPVAPTDLRVVAMDESTYRLTWTGAAGAGRYNVYVAEGSAPSYQLVGTVTGTSFTYTASAESEQTTFKVRTIDDNGILSKAGPVSVQITPGANLLAGKPVTTNHPSLAAYPAKNIVDGDDATRFAYQDSVSADLTVTVDLQDAIRVGDLTVREFVGNAETASRAASYFVEAYNGTSWARVAEGTVTNPERASDSMFVHDIPVNAVARQLRVTFTPREPGQRGVTLWEMEATGSPTVNVAAGATAAADKTPHSAPYQAANMVDGNQSTRFAYADDSTGDLVVTVALAQPANVGLVGIAEFVDGGTSFASRSKAYKIEAFDGANWRQVAASTQMGTGASGNNLKTWVSVSAPGTEQLRFTFSPAGTRSPSIWELELLGTREAPKYTGGEVQVAVSEQGDDGWHGAGAALTLTAEGAETIEYRLNDGGWTNWVEPVALAEGETTVEHRAFSANGGFSAVGRQVVKVDASAPTVEATVDGRAVTLTAADSGGSGLHLTEYRIGEGGWRNYGEPIVADTTMQEIYYRATDNAGNTSAEASVVLPRVLDVESSAQARCVGNRVALSIRVTNNDDVPVSAEVKTAYGSKSLPRIQPGKRKLAVFTVRSSTVEAGEATVEYKATVNGTEMTAKSVVSTPVANCGN</sequence>
<dbReference type="InterPro" id="IPR000421">
    <property type="entry name" value="FA58C"/>
</dbReference>
<dbReference type="Pfam" id="PF00754">
    <property type="entry name" value="F5_F8_type_C"/>
    <property type="match status" value="1"/>
</dbReference>
<dbReference type="Gene3D" id="2.60.120.260">
    <property type="entry name" value="Galactose-binding domain-like"/>
    <property type="match status" value="2"/>
</dbReference>
<dbReference type="RefSeq" id="WP_386727101.1">
    <property type="nucleotide sequence ID" value="NZ_JBHSTP010000001.1"/>
</dbReference>
<dbReference type="Gene3D" id="1.50.10.10">
    <property type="match status" value="1"/>
</dbReference>
<dbReference type="InterPro" id="IPR049053">
    <property type="entry name" value="AFCA-like_C"/>
</dbReference>
<dbReference type="InterPro" id="IPR036116">
    <property type="entry name" value="FN3_sf"/>
</dbReference>
<dbReference type="GO" id="GO:0016787">
    <property type="term" value="F:hydrolase activity"/>
    <property type="evidence" value="ECO:0007669"/>
    <property type="project" value="UniProtKB-KW"/>
</dbReference>
<dbReference type="Pfam" id="PF21307">
    <property type="entry name" value="Glyco_hydro_95_C"/>
    <property type="match status" value="1"/>
</dbReference>
<evidence type="ECO:0000256" key="2">
    <source>
        <dbReference type="ARBA" id="ARBA00023326"/>
    </source>
</evidence>
<dbReference type="SUPFAM" id="SSF49265">
    <property type="entry name" value="Fibronectin type III"/>
    <property type="match status" value="1"/>
</dbReference>